<reference evidence="1 2" key="1">
    <citation type="journal article" date="2016" name="Nat. Commun.">
        <title>Thousands of microbial genomes shed light on interconnected biogeochemical processes in an aquifer system.</title>
        <authorList>
            <person name="Anantharaman K."/>
            <person name="Brown C.T."/>
            <person name="Hug L.A."/>
            <person name="Sharon I."/>
            <person name="Castelle C.J."/>
            <person name="Probst A.J."/>
            <person name="Thomas B.C."/>
            <person name="Singh A."/>
            <person name="Wilkins M.J."/>
            <person name="Karaoz U."/>
            <person name="Brodie E.L."/>
            <person name="Williams K.H."/>
            <person name="Hubbard S.S."/>
            <person name="Banfield J.F."/>
        </authorList>
    </citation>
    <scope>NUCLEOTIDE SEQUENCE [LARGE SCALE GENOMIC DNA]</scope>
</reference>
<dbReference type="PANTHER" id="PTHR12631">
    <property type="entry name" value="ALPHA-L-IDURONIDASE"/>
    <property type="match status" value="1"/>
</dbReference>
<dbReference type="InterPro" id="IPR013783">
    <property type="entry name" value="Ig-like_fold"/>
</dbReference>
<gene>
    <name evidence="1" type="ORF">A3F00_02845</name>
</gene>
<dbReference type="InterPro" id="IPR051923">
    <property type="entry name" value="Glycosyl_Hydrolase_39"/>
</dbReference>
<evidence type="ECO:0000313" key="1">
    <source>
        <dbReference type="EMBL" id="OGE37388.1"/>
    </source>
</evidence>
<comment type="caution">
    <text evidence="1">The sequence shown here is derived from an EMBL/GenBank/DDBJ whole genome shotgun (WGS) entry which is preliminary data.</text>
</comment>
<dbReference type="EMBL" id="MFDE01000044">
    <property type="protein sequence ID" value="OGE37388.1"/>
    <property type="molecule type" value="Genomic_DNA"/>
</dbReference>
<dbReference type="Gene3D" id="3.20.20.80">
    <property type="entry name" value="Glycosidases"/>
    <property type="match status" value="1"/>
</dbReference>
<dbReference type="Proteomes" id="UP000176527">
    <property type="component" value="Unassembled WGS sequence"/>
</dbReference>
<dbReference type="Gene3D" id="2.60.40.10">
    <property type="entry name" value="Immunoglobulins"/>
    <property type="match status" value="1"/>
</dbReference>
<dbReference type="InterPro" id="IPR017853">
    <property type="entry name" value="GH"/>
</dbReference>
<name>A0A1F5K9A4_9BACT</name>
<organism evidence="1 2">
    <name type="scientific">Candidatus Daviesbacteria bacterium RIFCSPHIGHO2_12_FULL_37_11</name>
    <dbReference type="NCBI Taxonomy" id="1797777"/>
    <lineage>
        <taxon>Bacteria</taxon>
        <taxon>Candidatus Daviesiibacteriota</taxon>
    </lineage>
</organism>
<dbReference type="SUPFAM" id="SSF51445">
    <property type="entry name" value="(Trans)glycosidases"/>
    <property type="match status" value="1"/>
</dbReference>
<accession>A0A1F5K9A4</accession>
<evidence type="ECO:0000313" key="2">
    <source>
        <dbReference type="Proteomes" id="UP000176527"/>
    </source>
</evidence>
<dbReference type="AlphaFoldDB" id="A0A1F5K9A4"/>
<proteinExistence type="predicted"/>
<protein>
    <submittedName>
        <fullName evidence="1">Uncharacterized protein</fullName>
    </submittedName>
</protein>
<dbReference type="PANTHER" id="PTHR12631:SF10">
    <property type="entry name" value="BETA-XYLOSIDASE-LIKE PROTEIN-RELATED"/>
    <property type="match status" value="1"/>
</dbReference>
<dbReference type="GO" id="GO:0004553">
    <property type="term" value="F:hydrolase activity, hydrolyzing O-glycosyl compounds"/>
    <property type="evidence" value="ECO:0007669"/>
    <property type="project" value="TreeGrafter"/>
</dbReference>
<sequence>MLSMVTSHFIRRILFVLTLFASCVLFLVPLAHAIVDPLSVPNNKFGIHIISPSTDEASPAADLVNSSGGDWGYITVLVESKNRDPVAWQKFFNDLRRRHLIPIVRLATKPLNAHWERPYEKEYEAWADFLNSLIWPTKNRYVVIYNEPNHGKEWALETDPASYANALNNTIDALKKKSDDFFVLNAGFDQVAPHKPPKYFDEEKFLEEMQKEVPGIFNKLDGWVSHSYPNHGFAGSPKDSGRGSIRGWIWELQVLQRLGVKRNLPVFITETGWKHSEGIKTDNKLPNSETVANYYTEAFLNAWNSNNIVAVTPFLLNYQENPFDHFSFKKLTGEKQNTKILPAGRQVLGVQHPEYYPQYEKLLQIPKKPGEPFQENKAELVKGEIYSYMVADQEYSIPLTFKNKGQSIWNEYNQVKLVASQGNALEAGGLNIKEVNIPGNLRVEPDNDYTFTLNFKAPLSGTYNVILQLKSVGIDFTSKPIEFITEVKSPVFLIINSRLGWKVNPSGEYMLKVTGAVGESNHVISLNAKGRSEPIEARFLLPDYTFDFTLDKPYYKPKIVTKKVESGENIINFGELTPDILSNIFNPLQLWKLLPFSN</sequence>